<evidence type="ECO:0000313" key="2">
    <source>
        <dbReference type="EMBL" id="XFO67922.1"/>
    </source>
</evidence>
<name>A0ABZ3IQC2_9FIRM</name>
<keyword evidence="1" id="KW-0732">Signal</keyword>
<protein>
    <submittedName>
        <fullName evidence="2">Uncharacterized protein</fullName>
    </submittedName>
</protein>
<keyword evidence="3" id="KW-1185">Reference proteome</keyword>
<feature type="signal peptide" evidence="1">
    <location>
        <begin position="1"/>
        <end position="31"/>
    </location>
</feature>
<proteinExistence type="predicted"/>
<evidence type="ECO:0000313" key="3">
    <source>
        <dbReference type="Proteomes" id="UP000216752"/>
    </source>
</evidence>
<dbReference type="RefSeq" id="WP_094603741.1">
    <property type="nucleotide sequence ID" value="NZ_CP155573.1"/>
</dbReference>
<organism evidence="2 3">
    <name type="scientific">Sporomusa silvacetica DSM 10669</name>
    <dbReference type="NCBI Taxonomy" id="1123289"/>
    <lineage>
        <taxon>Bacteria</taxon>
        <taxon>Bacillati</taxon>
        <taxon>Bacillota</taxon>
        <taxon>Negativicutes</taxon>
        <taxon>Selenomonadales</taxon>
        <taxon>Sporomusaceae</taxon>
        <taxon>Sporomusa</taxon>
    </lineage>
</organism>
<accession>A0ABZ3IQC2</accession>
<sequence length="157" mass="18067">MQYYIQAKLRSCIGLLLLVLMSAVVPQPVLAAPTLDLINNRAETVRVALNTWDAGRNTPHFRGWFAVKPNSTTTITIEHYPSYSEVVWLYASSKTRVWEGVSDPETKEFLTKDLINTNRDFQYWGDSGKYRGKAGWQEVYFFHIGKNEDGNFTYTFD</sequence>
<feature type="chain" id="PRO_5046017621" evidence="1">
    <location>
        <begin position="32"/>
        <end position="157"/>
    </location>
</feature>
<dbReference type="Proteomes" id="UP000216752">
    <property type="component" value="Chromosome"/>
</dbReference>
<reference evidence="2" key="1">
    <citation type="submission" date="2024-05" db="EMBL/GenBank/DDBJ databases">
        <title>Isolation and characterization of Sporomusa carbonis sp. nov., a carboxydotrophic hydrogenogen in the genus of Sporomusa isolated from a charcoal burning pile.</title>
        <authorList>
            <person name="Boeer T."/>
            <person name="Rosenbaum F."/>
            <person name="Eysell L."/>
            <person name="Mueller V."/>
            <person name="Daniel R."/>
            <person name="Poehlein A."/>
        </authorList>
    </citation>
    <scope>NUCLEOTIDE SEQUENCE [LARGE SCALE GENOMIC DNA]</scope>
    <source>
        <strain evidence="2">DSM 10669</strain>
    </source>
</reference>
<gene>
    <name evidence="2" type="ORF">SPSIL_041410</name>
</gene>
<evidence type="ECO:0000256" key="1">
    <source>
        <dbReference type="SAM" id="SignalP"/>
    </source>
</evidence>
<dbReference type="EMBL" id="CP155573">
    <property type="protein sequence ID" value="XFO67922.1"/>
    <property type="molecule type" value="Genomic_DNA"/>
</dbReference>